<sequence length="539" mass="59952">MSETTAMDTREYKIAIPDKNAEEDSRADSPEQSGVCTPKNEHSSGFKRLRSWELSSLEGVERADWQGADDEAPGTSTASTIASDAEVKDLQDRTVNACVQLAEIIVSLRREREWTDEKSAKTKKKHELRLRLRAIERRITMLKPTAKLESLRKYVEYALEKAQPAAQLTDLLDDELQLILSKVNATNGSSPKQLLALSTVSKRFAKLVRQPAVWRDLDVSSHASFLTDRVLNSIVRDDGAFGMLRSVSLAGCTRVTETAIVKLLNACGNSLERLDLSGCTLVKTSTIEHAARTCTNLTLLDLTGCAHVDTLDALKMTDTFWPKLEEVRLVGTSRLSGRVCQTEFDALADEIASRWNRWREARREGRRQALLAAEMEADALKVKLATGREPAGLAELLSAEDERRRALEDLESDDAVALEEELHIDHAECDCGPAVSLEAMPALVRKCRRWVEAWQEGHPVSACDHALVMQGAMGEQAGLATLNLFPNCGHVMCEVCEQKERVNMQRRPVEGGEFEYVYPCRLCNQDMPNPGGFEITLTQ</sequence>
<dbReference type="PANTHER" id="PTHR13318">
    <property type="entry name" value="PARTNER OF PAIRED, ISOFORM B-RELATED"/>
    <property type="match status" value="1"/>
</dbReference>
<dbReference type="InterPro" id="IPR032675">
    <property type="entry name" value="LRR_dom_sf"/>
</dbReference>
<dbReference type="GO" id="GO:0019005">
    <property type="term" value="C:SCF ubiquitin ligase complex"/>
    <property type="evidence" value="ECO:0007669"/>
    <property type="project" value="TreeGrafter"/>
</dbReference>
<name>A0A7R9T763_MICPS</name>
<dbReference type="EMBL" id="HBDY01000838">
    <property type="protein sequence ID" value="CAD8227293.1"/>
    <property type="molecule type" value="Transcribed_RNA"/>
</dbReference>
<organism evidence="3">
    <name type="scientific">Micromonas pusilla</name>
    <name type="common">Picoplanktonic green alga</name>
    <name type="synonym">Chromulina pusilla</name>
    <dbReference type="NCBI Taxonomy" id="38833"/>
    <lineage>
        <taxon>Eukaryota</taxon>
        <taxon>Viridiplantae</taxon>
        <taxon>Chlorophyta</taxon>
        <taxon>Mamiellophyceae</taxon>
        <taxon>Mamiellales</taxon>
        <taxon>Mamiellaceae</taxon>
        <taxon>Micromonas</taxon>
    </lineage>
</organism>
<dbReference type="AlphaFoldDB" id="A0A7R9T763"/>
<evidence type="ECO:0008006" key="4">
    <source>
        <dbReference type="Google" id="ProtNLM"/>
    </source>
</evidence>
<dbReference type="GO" id="GO:0031146">
    <property type="term" value="P:SCF-dependent proteasomal ubiquitin-dependent protein catabolic process"/>
    <property type="evidence" value="ECO:0007669"/>
    <property type="project" value="TreeGrafter"/>
</dbReference>
<evidence type="ECO:0000256" key="1">
    <source>
        <dbReference type="ARBA" id="ARBA00004430"/>
    </source>
</evidence>
<reference evidence="3" key="1">
    <citation type="submission" date="2021-01" db="EMBL/GenBank/DDBJ databases">
        <authorList>
            <person name="Corre E."/>
            <person name="Pelletier E."/>
            <person name="Niang G."/>
            <person name="Scheremetjew M."/>
            <person name="Finn R."/>
            <person name="Kale V."/>
            <person name="Holt S."/>
            <person name="Cochrane G."/>
            <person name="Meng A."/>
            <person name="Brown T."/>
            <person name="Cohen L."/>
        </authorList>
    </citation>
    <scope>NUCLEOTIDE SEQUENCE</scope>
    <source>
        <strain evidence="3">RCC1614</strain>
    </source>
</reference>
<dbReference type="SMART" id="SM00367">
    <property type="entry name" value="LRR_CC"/>
    <property type="match status" value="3"/>
</dbReference>
<accession>A0A7R9T763</accession>
<feature type="compositionally biased region" description="Basic and acidic residues" evidence="2">
    <location>
        <begin position="19"/>
        <end position="29"/>
    </location>
</feature>
<proteinExistence type="predicted"/>
<feature type="region of interest" description="Disordered" evidence="2">
    <location>
        <begin position="1"/>
        <end position="48"/>
    </location>
</feature>
<protein>
    <recommendedName>
        <fullName evidence="4">F-box domain-containing protein</fullName>
    </recommendedName>
</protein>
<evidence type="ECO:0000256" key="2">
    <source>
        <dbReference type="SAM" id="MobiDB-lite"/>
    </source>
</evidence>
<dbReference type="SUPFAM" id="SSF52047">
    <property type="entry name" value="RNI-like"/>
    <property type="match status" value="1"/>
</dbReference>
<dbReference type="InterPro" id="IPR006553">
    <property type="entry name" value="Leu-rich_rpt_Cys-con_subtyp"/>
</dbReference>
<evidence type="ECO:0000313" key="3">
    <source>
        <dbReference type="EMBL" id="CAD8227293.1"/>
    </source>
</evidence>
<dbReference type="Gene3D" id="3.80.10.10">
    <property type="entry name" value="Ribonuclease Inhibitor"/>
    <property type="match status" value="1"/>
</dbReference>
<dbReference type="PANTHER" id="PTHR13318:SF247">
    <property type="entry name" value="GH16156P"/>
    <property type="match status" value="1"/>
</dbReference>
<gene>
    <name evidence="3" type="ORF">MPUS1402_LOCUS615</name>
</gene>
<comment type="subcellular location">
    <subcellularLocation>
        <location evidence="1">Cytoplasm</location>
        <location evidence="1">Cytoskeleton</location>
        <location evidence="1">Cilium axoneme</location>
    </subcellularLocation>
</comment>
<dbReference type="GO" id="GO:0005930">
    <property type="term" value="C:axoneme"/>
    <property type="evidence" value="ECO:0007669"/>
    <property type="project" value="UniProtKB-SubCell"/>
</dbReference>